<proteinExistence type="predicted"/>
<feature type="transmembrane region" description="Helical" evidence="1">
    <location>
        <begin position="91"/>
        <end position="109"/>
    </location>
</feature>
<evidence type="ECO:0000313" key="2">
    <source>
        <dbReference type="EMBL" id="VAW58436.1"/>
    </source>
</evidence>
<keyword evidence="1" id="KW-0812">Transmembrane</keyword>
<protein>
    <recommendedName>
        <fullName evidence="3">PEP-CTERM protein-sorting domain-containing protein</fullName>
    </recommendedName>
</protein>
<keyword evidence="1" id="KW-1133">Transmembrane helix</keyword>
<name>A0A3B0XQ05_9ZZZZ</name>
<sequence length="112" mass="12276">MFNVAEDSLFDYSWGEAPGLFNSDTASLFLENESGDFILECRTTVLCSQGSSGRVYLAQGEYVLSYAAFSEIFTGTIRGSEISFTFEASPIPVPAAVWLFISGLAGLFFRIR</sequence>
<organism evidence="2">
    <name type="scientific">hydrothermal vent metagenome</name>
    <dbReference type="NCBI Taxonomy" id="652676"/>
    <lineage>
        <taxon>unclassified sequences</taxon>
        <taxon>metagenomes</taxon>
        <taxon>ecological metagenomes</taxon>
    </lineage>
</organism>
<keyword evidence="1" id="KW-0472">Membrane</keyword>
<dbReference type="AlphaFoldDB" id="A0A3B0XQ05"/>
<gene>
    <name evidence="2" type="ORF">MNBD_GAMMA11-160</name>
</gene>
<accession>A0A3B0XQ05</accession>
<evidence type="ECO:0000256" key="1">
    <source>
        <dbReference type="SAM" id="Phobius"/>
    </source>
</evidence>
<reference evidence="2" key="1">
    <citation type="submission" date="2018-06" db="EMBL/GenBank/DDBJ databases">
        <authorList>
            <person name="Zhirakovskaya E."/>
        </authorList>
    </citation>
    <scope>NUCLEOTIDE SEQUENCE</scope>
</reference>
<evidence type="ECO:0008006" key="3">
    <source>
        <dbReference type="Google" id="ProtNLM"/>
    </source>
</evidence>
<dbReference type="EMBL" id="UOFG01000037">
    <property type="protein sequence ID" value="VAW58436.1"/>
    <property type="molecule type" value="Genomic_DNA"/>
</dbReference>